<dbReference type="SMART" id="SM00091">
    <property type="entry name" value="PAS"/>
    <property type="match status" value="1"/>
</dbReference>
<dbReference type="Pfam" id="PF00989">
    <property type="entry name" value="PAS"/>
    <property type="match status" value="1"/>
</dbReference>
<protein>
    <submittedName>
        <fullName evidence="2">PAS domain S-box protein</fullName>
    </submittedName>
</protein>
<dbReference type="SUPFAM" id="SSF55785">
    <property type="entry name" value="PYP-like sensor domain (PAS domain)"/>
    <property type="match status" value="1"/>
</dbReference>
<evidence type="ECO:0000259" key="1">
    <source>
        <dbReference type="PROSITE" id="PS50112"/>
    </source>
</evidence>
<gene>
    <name evidence="2" type="ORF">WMG39_22315</name>
</gene>
<dbReference type="InterPro" id="IPR035965">
    <property type="entry name" value="PAS-like_dom_sf"/>
</dbReference>
<feature type="non-terminal residue" evidence="2">
    <location>
        <position position="118"/>
    </location>
</feature>
<accession>A0ABU8YTP5</accession>
<evidence type="ECO:0000313" key="2">
    <source>
        <dbReference type="EMBL" id="MEK0187568.1"/>
    </source>
</evidence>
<proteinExistence type="predicted"/>
<name>A0ABU8YTP5_9CYAN</name>
<evidence type="ECO:0000313" key="3">
    <source>
        <dbReference type="Proteomes" id="UP001384579"/>
    </source>
</evidence>
<dbReference type="EMBL" id="JBBLXS010000383">
    <property type="protein sequence ID" value="MEK0187568.1"/>
    <property type="molecule type" value="Genomic_DNA"/>
</dbReference>
<keyword evidence="3" id="KW-1185">Reference proteome</keyword>
<dbReference type="RefSeq" id="WP_340525876.1">
    <property type="nucleotide sequence ID" value="NZ_JBBLXS010000383.1"/>
</dbReference>
<feature type="domain" description="PAS" evidence="1">
    <location>
        <begin position="24"/>
        <end position="74"/>
    </location>
</feature>
<dbReference type="InterPro" id="IPR013767">
    <property type="entry name" value="PAS_fold"/>
</dbReference>
<organism evidence="2 3">
    <name type="scientific">Microcoleus anatoxicus PTRS2</name>
    <dbReference type="NCBI Taxonomy" id="2705321"/>
    <lineage>
        <taxon>Bacteria</taxon>
        <taxon>Bacillati</taxon>
        <taxon>Cyanobacteriota</taxon>
        <taxon>Cyanophyceae</taxon>
        <taxon>Oscillatoriophycideae</taxon>
        <taxon>Oscillatoriales</taxon>
        <taxon>Microcoleaceae</taxon>
        <taxon>Microcoleus</taxon>
        <taxon>Microcoleus anatoxicus</taxon>
    </lineage>
</organism>
<dbReference type="InterPro" id="IPR000014">
    <property type="entry name" value="PAS"/>
</dbReference>
<dbReference type="NCBIfam" id="TIGR00229">
    <property type="entry name" value="sensory_box"/>
    <property type="match status" value="1"/>
</dbReference>
<dbReference type="Proteomes" id="UP001384579">
    <property type="component" value="Unassembled WGS sequence"/>
</dbReference>
<sequence>MVKFTSPSLNDDMAPNDRPLLSARDTQLRAVLETALDAIAIADDEGRYLDLNPAACKLFGQDTDELLGRSISDFTEHGVDFTQLWQQWRQPETARGEFSLVRADGEIRTVEYAVTANF</sequence>
<dbReference type="CDD" id="cd00130">
    <property type="entry name" value="PAS"/>
    <property type="match status" value="1"/>
</dbReference>
<comment type="caution">
    <text evidence="2">The sequence shown here is derived from an EMBL/GenBank/DDBJ whole genome shotgun (WGS) entry which is preliminary data.</text>
</comment>
<reference evidence="2 3" key="1">
    <citation type="journal article" date="2020" name="Harmful Algae">
        <title>Molecular and morphological characterization of a novel dihydroanatoxin-a producing Microcoleus species (cyanobacteria) from the Russian River, California, USA.</title>
        <authorList>
            <person name="Conklin K.Y."/>
            <person name="Stancheva R."/>
            <person name="Otten T.G."/>
            <person name="Fadness R."/>
            <person name="Boyer G.L."/>
            <person name="Read B."/>
            <person name="Zhang X."/>
            <person name="Sheath R.G."/>
        </authorList>
    </citation>
    <scope>NUCLEOTIDE SEQUENCE [LARGE SCALE GENOMIC DNA]</scope>
    <source>
        <strain evidence="2 3">PTRS2</strain>
    </source>
</reference>
<dbReference type="PROSITE" id="PS50112">
    <property type="entry name" value="PAS"/>
    <property type="match status" value="1"/>
</dbReference>
<dbReference type="Gene3D" id="3.30.450.20">
    <property type="entry name" value="PAS domain"/>
    <property type="match status" value="1"/>
</dbReference>